<evidence type="ECO:0000313" key="2">
    <source>
        <dbReference type="EMBL" id="RIA56675.1"/>
    </source>
</evidence>
<keyword evidence="1" id="KW-0812">Transmembrane</keyword>
<keyword evidence="1" id="KW-0472">Membrane</keyword>
<comment type="caution">
    <text evidence="2">The sequence shown here is derived from an EMBL/GenBank/DDBJ whole genome shotgun (WGS) entry which is preliminary data.</text>
</comment>
<keyword evidence="1" id="KW-1133">Transmembrane helix</keyword>
<keyword evidence="3" id="KW-1185">Reference proteome</keyword>
<name>A0A397QA55_9HYPH</name>
<organism evidence="2 3">
    <name type="scientific">Dichotomicrobium thermohalophilum</name>
    <dbReference type="NCBI Taxonomy" id="933063"/>
    <lineage>
        <taxon>Bacteria</taxon>
        <taxon>Pseudomonadati</taxon>
        <taxon>Pseudomonadota</taxon>
        <taxon>Alphaproteobacteria</taxon>
        <taxon>Hyphomicrobiales</taxon>
        <taxon>Hyphomicrobiaceae</taxon>
        <taxon>Dichotomicrobium</taxon>
    </lineage>
</organism>
<dbReference type="Proteomes" id="UP000266273">
    <property type="component" value="Unassembled WGS sequence"/>
</dbReference>
<feature type="transmembrane region" description="Helical" evidence="1">
    <location>
        <begin position="20"/>
        <end position="44"/>
    </location>
</feature>
<proteinExistence type="predicted"/>
<sequence>MSDQEPLPGSVFNPRQVRTLKIVVIVMTVLLVLGFALLIAGLYYQATKIGEQREAREAVRERTVQRDSDGGEVTVQIPVGAEVARIMADGGRVILHLKGPGTEEIVIVDTARGNAVTRLRLSPQ</sequence>
<accession>A0A397QA55</accession>
<dbReference type="RefSeq" id="WP_119061445.1">
    <property type="nucleotide sequence ID" value="NZ_QXDF01000001.1"/>
</dbReference>
<dbReference type="AlphaFoldDB" id="A0A397QA55"/>
<evidence type="ECO:0000313" key="3">
    <source>
        <dbReference type="Proteomes" id="UP000266273"/>
    </source>
</evidence>
<dbReference type="EMBL" id="QXDF01000001">
    <property type="protein sequence ID" value="RIA56675.1"/>
    <property type="molecule type" value="Genomic_DNA"/>
</dbReference>
<evidence type="ECO:0000256" key="1">
    <source>
        <dbReference type="SAM" id="Phobius"/>
    </source>
</evidence>
<gene>
    <name evidence="2" type="ORF">BXY53_1782</name>
</gene>
<reference evidence="2 3" key="1">
    <citation type="submission" date="2018-08" db="EMBL/GenBank/DDBJ databases">
        <title>Genomic Encyclopedia of Archaeal and Bacterial Type Strains, Phase II (KMG-II): from individual species to whole genera.</title>
        <authorList>
            <person name="Goeker M."/>
        </authorList>
    </citation>
    <scope>NUCLEOTIDE SEQUENCE [LARGE SCALE GENOMIC DNA]</scope>
    <source>
        <strain evidence="2 3">DSM 5002</strain>
    </source>
</reference>
<protein>
    <submittedName>
        <fullName evidence="2">Uncharacterized protein</fullName>
    </submittedName>
</protein>